<dbReference type="STRING" id="329726.AM1_0144"/>
<feature type="compositionally biased region" description="Polar residues" evidence="1">
    <location>
        <begin position="1"/>
        <end position="17"/>
    </location>
</feature>
<keyword evidence="3" id="KW-1185">Reference proteome</keyword>
<protein>
    <recommendedName>
        <fullName evidence="4">DUF4336 domain-containing protein</fullName>
    </recommendedName>
</protein>
<dbReference type="KEGG" id="amr:AM1_0144"/>
<dbReference type="RefSeq" id="WP_012160845.1">
    <property type="nucleotide sequence ID" value="NC_009925.1"/>
</dbReference>
<dbReference type="Proteomes" id="UP000000268">
    <property type="component" value="Chromosome"/>
</dbReference>
<reference evidence="2 3" key="1">
    <citation type="journal article" date="2008" name="Proc. Natl. Acad. Sci. U.S.A.">
        <title>Niche adaptation and genome expansion in the chlorophyll d-producing cyanobacterium Acaryochloris marina.</title>
        <authorList>
            <person name="Swingley W.D."/>
            <person name="Chen M."/>
            <person name="Cheung P.C."/>
            <person name="Conrad A.L."/>
            <person name="Dejesa L.C."/>
            <person name="Hao J."/>
            <person name="Honchak B.M."/>
            <person name="Karbach L.E."/>
            <person name="Kurdoglu A."/>
            <person name="Lahiri S."/>
            <person name="Mastrian S.D."/>
            <person name="Miyashita H."/>
            <person name="Page L."/>
            <person name="Ramakrishna P."/>
            <person name="Satoh S."/>
            <person name="Sattley W.M."/>
            <person name="Shimada Y."/>
            <person name="Taylor H.L."/>
            <person name="Tomo T."/>
            <person name="Tsuchiya T."/>
            <person name="Wang Z.T."/>
            <person name="Raymond J."/>
            <person name="Mimuro M."/>
            <person name="Blankenship R.E."/>
            <person name="Touchman J.W."/>
        </authorList>
    </citation>
    <scope>NUCLEOTIDE SEQUENCE [LARGE SCALE GENOMIC DNA]</scope>
    <source>
        <strain evidence="3">MBIC 11017</strain>
    </source>
</reference>
<dbReference type="EMBL" id="CP000828">
    <property type="protein sequence ID" value="ABW25230.1"/>
    <property type="molecule type" value="Genomic_DNA"/>
</dbReference>
<accession>B0C6D6</accession>
<dbReference type="Pfam" id="PF14234">
    <property type="entry name" value="DUF4336"/>
    <property type="match status" value="1"/>
</dbReference>
<feature type="region of interest" description="Disordered" evidence="1">
    <location>
        <begin position="1"/>
        <end position="21"/>
    </location>
</feature>
<dbReference type="HOGENOM" id="CLU_042215_1_0_3"/>
<dbReference type="PANTHER" id="PTHR33835">
    <property type="entry name" value="YALI0C07656P"/>
    <property type="match status" value="1"/>
</dbReference>
<dbReference type="AlphaFoldDB" id="B0C6D6"/>
<sequence length="424" mass="48866">MATTQRSEQNQSVPKQPQRSRDWSWPYWPFVPLYPYGQRRTLCREIVKGKIWTFEQLQGILYVIIPVRMTVIKLAAGGLLVYAPVAPTRECIRMVKDLIEKHGEIKYIILPTASGIEHKVFTGPFSKRFPKAQVFVSPSQWTFPLNIPLSWLGLSGRQTQKLPANSADTPFADEFDYAILGPVDLGLGPFEEVALYHKPTKTLLITDSIVSIPVNPPQVLQFAPYPMLFHAKDNAFDVVEDTPTIRRKGWQRMALFAFYFQPSVLDVVNTKQTFKDARQAPDRSKKAYFGLFPVQWHPDWKRAFDTFRQDGNPVVAPILRKLIFNRNPEVVLQWADRVAQWNFRRIIPCHLDAPVMTTPQKFNQAFDFLRSAPPPQRGWFAKKQPISVNFPKEDMAFLDRVDQFLCDRNITPPAKPLPRETSEQ</sequence>
<gene>
    <name evidence="2" type="ordered locus">AM1_0144</name>
</gene>
<proteinExistence type="predicted"/>
<evidence type="ECO:0000256" key="1">
    <source>
        <dbReference type="SAM" id="MobiDB-lite"/>
    </source>
</evidence>
<name>B0C6D6_ACAM1</name>
<evidence type="ECO:0000313" key="2">
    <source>
        <dbReference type="EMBL" id="ABW25230.1"/>
    </source>
</evidence>
<evidence type="ECO:0000313" key="3">
    <source>
        <dbReference type="Proteomes" id="UP000000268"/>
    </source>
</evidence>
<organism evidence="2 3">
    <name type="scientific">Acaryochloris marina (strain MBIC 11017)</name>
    <dbReference type="NCBI Taxonomy" id="329726"/>
    <lineage>
        <taxon>Bacteria</taxon>
        <taxon>Bacillati</taxon>
        <taxon>Cyanobacteriota</taxon>
        <taxon>Cyanophyceae</taxon>
        <taxon>Acaryochloridales</taxon>
        <taxon>Acaryochloridaceae</taxon>
        <taxon>Acaryochloris</taxon>
    </lineage>
</organism>
<dbReference type="InterPro" id="IPR025638">
    <property type="entry name" value="DUF4336"/>
</dbReference>
<dbReference type="eggNOG" id="ENOG502Z7P6">
    <property type="taxonomic scope" value="Bacteria"/>
</dbReference>
<dbReference type="OrthoDB" id="537092at2"/>
<evidence type="ECO:0008006" key="4">
    <source>
        <dbReference type="Google" id="ProtNLM"/>
    </source>
</evidence>
<dbReference type="PANTHER" id="PTHR33835:SF2">
    <property type="entry name" value="LYSINE-TRNA LIGASE"/>
    <property type="match status" value="1"/>
</dbReference>